<accession>A0A4R2JE86</accession>
<keyword evidence="2" id="KW-0472">Membrane</keyword>
<evidence type="ECO:0000256" key="1">
    <source>
        <dbReference type="SAM" id="MobiDB-lite"/>
    </source>
</evidence>
<evidence type="ECO:0000313" key="4">
    <source>
        <dbReference type="Proteomes" id="UP000295680"/>
    </source>
</evidence>
<keyword evidence="2" id="KW-1133">Transmembrane helix</keyword>
<reference evidence="3 4" key="1">
    <citation type="submission" date="2019-03" db="EMBL/GenBank/DDBJ databases">
        <title>Genomic Encyclopedia of Type Strains, Phase IV (KMG-IV): sequencing the most valuable type-strain genomes for metagenomic binning, comparative biology and taxonomic classification.</title>
        <authorList>
            <person name="Goeker M."/>
        </authorList>
    </citation>
    <scope>NUCLEOTIDE SEQUENCE [LARGE SCALE GENOMIC DNA]</scope>
    <source>
        <strain evidence="3 4">DSM 45934</strain>
    </source>
</reference>
<evidence type="ECO:0000313" key="3">
    <source>
        <dbReference type="EMBL" id="TCO57953.1"/>
    </source>
</evidence>
<keyword evidence="4" id="KW-1185">Reference proteome</keyword>
<dbReference type="OrthoDB" id="3688702at2"/>
<keyword evidence="2" id="KW-0812">Transmembrane</keyword>
<name>A0A4R2JE86_9PSEU</name>
<dbReference type="AlphaFoldDB" id="A0A4R2JE86"/>
<comment type="caution">
    <text evidence="3">The sequence shown here is derived from an EMBL/GenBank/DDBJ whole genome shotgun (WGS) entry which is preliminary data.</text>
</comment>
<gene>
    <name evidence="3" type="ORF">EV192_10515</name>
</gene>
<dbReference type="EMBL" id="SLWS01000005">
    <property type="protein sequence ID" value="TCO57953.1"/>
    <property type="molecule type" value="Genomic_DNA"/>
</dbReference>
<dbReference type="Proteomes" id="UP000295680">
    <property type="component" value="Unassembled WGS sequence"/>
</dbReference>
<feature type="transmembrane region" description="Helical" evidence="2">
    <location>
        <begin position="44"/>
        <end position="65"/>
    </location>
</feature>
<protein>
    <submittedName>
        <fullName evidence="3">Uncharacterized protein</fullName>
    </submittedName>
</protein>
<evidence type="ECO:0000256" key="2">
    <source>
        <dbReference type="SAM" id="Phobius"/>
    </source>
</evidence>
<feature type="region of interest" description="Disordered" evidence="1">
    <location>
        <begin position="1"/>
        <end position="30"/>
    </location>
</feature>
<organism evidence="3 4">
    <name type="scientific">Actinocrispum wychmicini</name>
    <dbReference type="NCBI Taxonomy" id="1213861"/>
    <lineage>
        <taxon>Bacteria</taxon>
        <taxon>Bacillati</taxon>
        <taxon>Actinomycetota</taxon>
        <taxon>Actinomycetes</taxon>
        <taxon>Pseudonocardiales</taxon>
        <taxon>Pseudonocardiaceae</taxon>
        <taxon>Actinocrispum</taxon>
    </lineage>
</organism>
<dbReference type="RefSeq" id="WP_132118348.1">
    <property type="nucleotide sequence ID" value="NZ_SLWS01000005.1"/>
</dbReference>
<sequence length="207" mass="21499">MEDQDNAHTGVHLHAGGNQSISNSEIVGRDKHTYNDNRKRNIRLGLGGLALLLVVGGGATVYFSLPKSPSDVVSEKGLSGAQHTVERLKQAEIDQDAASWCLLASPKDSASCHAVMTASFGQPSPLRAELADVGVGSPTGGGNSASVPITLKGKNIGVAPMQWDGKRWEINPAAYLLMMNNGGLAMSAVEAEHGCGALLGAQSGCKR</sequence>
<proteinExistence type="predicted"/>